<organism evidence="1 2">
    <name type="scientific">Cirrhinus molitorella</name>
    <name type="common">mud carp</name>
    <dbReference type="NCBI Taxonomy" id="172907"/>
    <lineage>
        <taxon>Eukaryota</taxon>
        <taxon>Metazoa</taxon>
        <taxon>Chordata</taxon>
        <taxon>Craniata</taxon>
        <taxon>Vertebrata</taxon>
        <taxon>Euteleostomi</taxon>
        <taxon>Actinopterygii</taxon>
        <taxon>Neopterygii</taxon>
        <taxon>Teleostei</taxon>
        <taxon>Ostariophysi</taxon>
        <taxon>Cypriniformes</taxon>
        <taxon>Cyprinidae</taxon>
        <taxon>Labeoninae</taxon>
        <taxon>Labeonini</taxon>
        <taxon>Cirrhinus</taxon>
    </lineage>
</organism>
<reference evidence="1 2" key="1">
    <citation type="submission" date="2023-09" db="EMBL/GenBank/DDBJ databases">
        <authorList>
            <person name="Wang M."/>
        </authorList>
    </citation>
    <scope>NUCLEOTIDE SEQUENCE [LARGE SCALE GENOMIC DNA]</scope>
    <source>
        <strain evidence="1">GT-2023</strain>
        <tissue evidence="1">Liver</tissue>
    </source>
</reference>
<sequence>MLLQTLSWNSYPAAATDNLPVFYSINRSSTPETLSYISAKFAYLTSNILHSAPCLCLNKILLYSTHLSASFCCVTEDQTNYAEFHGDSRRSLT</sequence>
<dbReference type="Proteomes" id="UP001558613">
    <property type="component" value="Unassembled WGS sequence"/>
</dbReference>
<evidence type="ECO:0000313" key="1">
    <source>
        <dbReference type="EMBL" id="KAL1249521.1"/>
    </source>
</evidence>
<protein>
    <submittedName>
        <fullName evidence="1">Uncharacterized protein</fullName>
    </submittedName>
</protein>
<accession>A0ABR3LC10</accession>
<keyword evidence="2" id="KW-1185">Reference proteome</keyword>
<evidence type="ECO:0000313" key="2">
    <source>
        <dbReference type="Proteomes" id="UP001558613"/>
    </source>
</evidence>
<proteinExistence type="predicted"/>
<gene>
    <name evidence="1" type="ORF">QQF64_020526</name>
</gene>
<name>A0ABR3LC10_9TELE</name>
<comment type="caution">
    <text evidence="1">The sequence shown here is derived from an EMBL/GenBank/DDBJ whole genome shotgun (WGS) entry which is preliminary data.</text>
</comment>
<dbReference type="EMBL" id="JAYMGO010000023">
    <property type="protein sequence ID" value="KAL1249521.1"/>
    <property type="molecule type" value="Genomic_DNA"/>
</dbReference>